<evidence type="ECO:0000256" key="1">
    <source>
        <dbReference type="ARBA" id="ARBA00004613"/>
    </source>
</evidence>
<comment type="subcellular location">
    <subcellularLocation>
        <location evidence="1 5">Secreted</location>
    </subcellularLocation>
</comment>
<dbReference type="Proteomes" id="UP000693981">
    <property type="component" value="Unassembled WGS sequence"/>
</dbReference>
<gene>
    <name evidence="6" type="ORF">PHYBOEH_006163</name>
</gene>
<evidence type="ECO:0000256" key="4">
    <source>
        <dbReference type="ARBA" id="ARBA00022729"/>
    </source>
</evidence>
<keyword evidence="7" id="KW-1185">Reference proteome</keyword>
<comment type="caution">
    <text evidence="6">The sequence shown here is derived from an EMBL/GenBank/DDBJ whole genome shotgun (WGS) entry which is preliminary data.</text>
</comment>
<comment type="function">
    <text evidence="5">Effector that suppresses plant defense responses during pathogen infection.</text>
</comment>
<feature type="chain" id="PRO_5044998407" description="RxLR effector protein" evidence="5">
    <location>
        <begin position="24"/>
        <end position="157"/>
    </location>
</feature>
<evidence type="ECO:0000256" key="3">
    <source>
        <dbReference type="ARBA" id="ARBA00022525"/>
    </source>
</evidence>
<reference evidence="6" key="1">
    <citation type="submission" date="2021-02" db="EMBL/GenBank/DDBJ databases">
        <authorList>
            <person name="Palmer J.M."/>
        </authorList>
    </citation>
    <scope>NUCLEOTIDE SEQUENCE</scope>
    <source>
        <strain evidence="6">SCRP23</strain>
    </source>
</reference>
<feature type="signal peptide" evidence="5">
    <location>
        <begin position="1"/>
        <end position="23"/>
    </location>
</feature>
<protein>
    <recommendedName>
        <fullName evidence="5">RxLR effector protein</fullName>
    </recommendedName>
</protein>
<dbReference type="Pfam" id="PF16810">
    <property type="entry name" value="RXLR"/>
    <property type="match status" value="1"/>
</dbReference>
<evidence type="ECO:0000313" key="7">
    <source>
        <dbReference type="Proteomes" id="UP000693981"/>
    </source>
</evidence>
<dbReference type="InterPro" id="IPR031825">
    <property type="entry name" value="RXLR"/>
</dbReference>
<dbReference type="EMBL" id="JAGDFL010000322">
    <property type="protein sequence ID" value="KAG7393186.1"/>
    <property type="molecule type" value="Genomic_DNA"/>
</dbReference>
<proteinExistence type="inferred from homology"/>
<comment type="similarity">
    <text evidence="2 5">Belongs to the RxLR effector family.</text>
</comment>
<evidence type="ECO:0000256" key="5">
    <source>
        <dbReference type="RuleBase" id="RU367124"/>
    </source>
</evidence>
<keyword evidence="3 5" id="KW-0964">Secreted</keyword>
<accession>A0A8T1WIG1</accession>
<evidence type="ECO:0000313" key="6">
    <source>
        <dbReference type="EMBL" id="KAG7393186.1"/>
    </source>
</evidence>
<evidence type="ECO:0000256" key="2">
    <source>
        <dbReference type="ARBA" id="ARBA00010400"/>
    </source>
</evidence>
<sequence length="157" mass="17913">MRYSYVLLVAITVLLANTNTASAFTNSNQARATERGYDATLSRPLRSLRRSETHDVNKVLRLKAFAGVDEEERGVISSSELAASLLISIGDAKILRAILKHKDPSDILDKLKVPFQYINKQRVYSKYDPEYQKYVYYLKYANDYLPEAMWKTVPSAQ</sequence>
<dbReference type="AlphaFoldDB" id="A0A8T1WIG1"/>
<name>A0A8T1WIG1_9STRA</name>
<organism evidence="6 7">
    <name type="scientific">Phytophthora boehmeriae</name>
    <dbReference type="NCBI Taxonomy" id="109152"/>
    <lineage>
        <taxon>Eukaryota</taxon>
        <taxon>Sar</taxon>
        <taxon>Stramenopiles</taxon>
        <taxon>Oomycota</taxon>
        <taxon>Peronosporomycetes</taxon>
        <taxon>Peronosporales</taxon>
        <taxon>Peronosporaceae</taxon>
        <taxon>Phytophthora</taxon>
    </lineage>
</organism>
<keyword evidence="4 5" id="KW-0732">Signal</keyword>
<comment type="domain">
    <text evidence="5">The RxLR-dEER motif acts to carry the protein into the host cell cytoplasm through binding to cell surface phosphatidylinositol-3-phosphate.</text>
</comment>